<dbReference type="InterPro" id="IPR046947">
    <property type="entry name" value="LytR-like"/>
</dbReference>
<proteinExistence type="predicted"/>
<keyword evidence="1" id="KW-0597">Phosphoprotein</keyword>
<keyword evidence="5" id="KW-1185">Reference proteome</keyword>
<evidence type="ECO:0000256" key="1">
    <source>
        <dbReference type="PROSITE-ProRule" id="PRU00169"/>
    </source>
</evidence>
<dbReference type="PROSITE" id="PS50110">
    <property type="entry name" value="RESPONSE_REGULATORY"/>
    <property type="match status" value="1"/>
</dbReference>
<dbReference type="Gene3D" id="3.40.50.2300">
    <property type="match status" value="1"/>
</dbReference>
<dbReference type="InterPro" id="IPR011006">
    <property type="entry name" value="CheY-like_superfamily"/>
</dbReference>
<sequence>MNCIIIDDEPLAHKVIKNYSENLSFLNIVATFHTAVDAIGFLNDNTIDLIFLDINMPKLKGLDFLRILDNPPIIIITTAYQEFALEGYELDVLDYLLKPFSFERFVKSTNKALQRYKVMNAAQKSHNDSAENTVTNKSSPETIFIKSDKKTHQIRLDKILYLESYGSYVKIHLENEVIVTLDRLKNFETSLPKAYFLRIHKSYIVSIANIQTIEGNRLLISQTYIPIGSVYKHNINRIIK</sequence>
<dbReference type="STRING" id="1642818.AWE51_02505"/>
<dbReference type="InterPro" id="IPR007492">
    <property type="entry name" value="LytTR_DNA-bd_dom"/>
</dbReference>
<feature type="domain" description="Response regulatory" evidence="2">
    <location>
        <begin position="2"/>
        <end position="113"/>
    </location>
</feature>
<dbReference type="Pfam" id="PF04397">
    <property type="entry name" value="LytTR"/>
    <property type="match status" value="1"/>
</dbReference>
<dbReference type="Proteomes" id="UP000076715">
    <property type="component" value="Unassembled WGS sequence"/>
</dbReference>
<dbReference type="SMART" id="SM00448">
    <property type="entry name" value="REC"/>
    <property type="match status" value="1"/>
</dbReference>
<comment type="caution">
    <text evidence="4">The sequence shown here is derived from an EMBL/GenBank/DDBJ whole genome shotgun (WGS) entry which is preliminary data.</text>
</comment>
<dbReference type="Pfam" id="PF00072">
    <property type="entry name" value="Response_reg"/>
    <property type="match status" value="1"/>
</dbReference>
<dbReference type="InterPro" id="IPR001789">
    <property type="entry name" value="Sig_transdc_resp-reg_receiver"/>
</dbReference>
<dbReference type="SMART" id="SM00850">
    <property type="entry name" value="LytTR"/>
    <property type="match status" value="1"/>
</dbReference>
<dbReference type="PANTHER" id="PTHR37299:SF1">
    <property type="entry name" value="STAGE 0 SPORULATION PROTEIN A HOMOLOG"/>
    <property type="match status" value="1"/>
</dbReference>
<dbReference type="OrthoDB" id="2168082at2"/>
<feature type="domain" description="HTH LytTR-type" evidence="3">
    <location>
        <begin position="143"/>
        <end position="214"/>
    </location>
</feature>
<reference evidence="4 5" key="1">
    <citation type="submission" date="2016-01" db="EMBL/GenBank/DDBJ databases">
        <title>The draft genome sequence of Aquimarina sp. RZW4-3-2.</title>
        <authorList>
            <person name="Wang Y."/>
        </authorList>
    </citation>
    <scope>NUCLEOTIDE SEQUENCE [LARGE SCALE GENOMIC DNA]</scope>
    <source>
        <strain evidence="4 5">RZW4-3-2</strain>
    </source>
</reference>
<dbReference type="PANTHER" id="PTHR37299">
    <property type="entry name" value="TRANSCRIPTIONAL REGULATOR-RELATED"/>
    <property type="match status" value="1"/>
</dbReference>
<dbReference type="PROSITE" id="PS50930">
    <property type="entry name" value="HTH_LYTTR"/>
    <property type="match status" value="1"/>
</dbReference>
<feature type="modified residue" description="4-aspartylphosphate" evidence="1">
    <location>
        <position position="53"/>
    </location>
</feature>
<name>A0A163CEI1_9FLAO</name>
<gene>
    <name evidence="4" type="ORF">AWE51_02505</name>
</gene>
<dbReference type="EMBL" id="LQRT01000002">
    <property type="protein sequence ID" value="KZS42330.1"/>
    <property type="molecule type" value="Genomic_DNA"/>
</dbReference>
<evidence type="ECO:0000313" key="4">
    <source>
        <dbReference type="EMBL" id="KZS42330.1"/>
    </source>
</evidence>
<dbReference type="Gene3D" id="2.40.50.1020">
    <property type="entry name" value="LytTr DNA-binding domain"/>
    <property type="match status" value="1"/>
</dbReference>
<evidence type="ECO:0000313" key="5">
    <source>
        <dbReference type="Proteomes" id="UP000076715"/>
    </source>
</evidence>
<protein>
    <submittedName>
        <fullName evidence="4">Two-component system response regulator</fullName>
    </submittedName>
</protein>
<evidence type="ECO:0000259" key="2">
    <source>
        <dbReference type="PROSITE" id="PS50110"/>
    </source>
</evidence>
<dbReference type="GO" id="GO:0000156">
    <property type="term" value="F:phosphorelay response regulator activity"/>
    <property type="evidence" value="ECO:0007669"/>
    <property type="project" value="InterPro"/>
</dbReference>
<evidence type="ECO:0000259" key="3">
    <source>
        <dbReference type="PROSITE" id="PS50930"/>
    </source>
</evidence>
<dbReference type="GO" id="GO:0003677">
    <property type="term" value="F:DNA binding"/>
    <property type="evidence" value="ECO:0007669"/>
    <property type="project" value="InterPro"/>
</dbReference>
<accession>A0A163CEI1</accession>
<dbReference type="AlphaFoldDB" id="A0A163CEI1"/>
<dbReference type="SUPFAM" id="SSF52172">
    <property type="entry name" value="CheY-like"/>
    <property type="match status" value="1"/>
</dbReference>
<organism evidence="4 5">
    <name type="scientific">Aquimarina aggregata</name>
    <dbReference type="NCBI Taxonomy" id="1642818"/>
    <lineage>
        <taxon>Bacteria</taxon>
        <taxon>Pseudomonadati</taxon>
        <taxon>Bacteroidota</taxon>
        <taxon>Flavobacteriia</taxon>
        <taxon>Flavobacteriales</taxon>
        <taxon>Flavobacteriaceae</taxon>
        <taxon>Aquimarina</taxon>
    </lineage>
</organism>